<dbReference type="Proteomes" id="UP000015104">
    <property type="component" value="Unassembled WGS sequence"/>
</dbReference>
<dbReference type="AlphaFoldDB" id="T1KJU1"/>
<accession>T1KJU1</accession>
<reference evidence="2" key="1">
    <citation type="submission" date="2011-08" db="EMBL/GenBank/DDBJ databases">
        <authorList>
            <person name="Rombauts S."/>
        </authorList>
    </citation>
    <scope>NUCLEOTIDE SEQUENCE</scope>
    <source>
        <strain evidence="2">London</strain>
    </source>
</reference>
<proteinExistence type="predicted"/>
<protein>
    <submittedName>
        <fullName evidence="1">Uncharacterized protein</fullName>
    </submittedName>
</protein>
<evidence type="ECO:0000313" key="1">
    <source>
        <dbReference type="EnsemblMetazoa" id="tetur13g01220.1"/>
    </source>
</evidence>
<organism evidence="1 2">
    <name type="scientific">Tetranychus urticae</name>
    <name type="common">Two-spotted spider mite</name>
    <dbReference type="NCBI Taxonomy" id="32264"/>
    <lineage>
        <taxon>Eukaryota</taxon>
        <taxon>Metazoa</taxon>
        <taxon>Ecdysozoa</taxon>
        <taxon>Arthropoda</taxon>
        <taxon>Chelicerata</taxon>
        <taxon>Arachnida</taxon>
        <taxon>Acari</taxon>
        <taxon>Acariformes</taxon>
        <taxon>Trombidiformes</taxon>
        <taxon>Prostigmata</taxon>
        <taxon>Eleutherengona</taxon>
        <taxon>Raphignathae</taxon>
        <taxon>Tetranychoidea</taxon>
        <taxon>Tetranychidae</taxon>
        <taxon>Tetranychus</taxon>
    </lineage>
</organism>
<dbReference type="EnsemblMetazoa" id="tetur13g01220.1">
    <property type="protein sequence ID" value="tetur13g01220.1"/>
    <property type="gene ID" value="tetur13g01220"/>
</dbReference>
<reference evidence="1" key="2">
    <citation type="submission" date="2015-06" db="UniProtKB">
        <authorList>
            <consortium name="EnsemblMetazoa"/>
        </authorList>
    </citation>
    <scope>IDENTIFICATION</scope>
</reference>
<name>T1KJU1_TETUR</name>
<evidence type="ECO:0000313" key="2">
    <source>
        <dbReference type="Proteomes" id="UP000015104"/>
    </source>
</evidence>
<dbReference type="HOGENOM" id="CLU_2576938_0_0_1"/>
<keyword evidence="2" id="KW-1185">Reference proteome</keyword>
<dbReference type="EMBL" id="CAEY01000168">
    <property type="status" value="NOT_ANNOTATED_CDS"/>
    <property type="molecule type" value="Genomic_DNA"/>
</dbReference>
<sequence length="81" mass="9431">MFGFDYDREILKIYCHQQKDSSLDPFCIPRATPTKQQSCSKYGKPGPNCHQNFNQAHHVNSLKSTRKRLSSFCFLVHRSPQ</sequence>